<dbReference type="KEGG" id="saga:M5M_06445"/>
<dbReference type="GO" id="GO:0016746">
    <property type="term" value="F:acyltransferase activity"/>
    <property type="evidence" value="ECO:0007669"/>
    <property type="project" value="InterPro"/>
</dbReference>
<dbReference type="InterPro" id="IPR007310">
    <property type="entry name" value="Aerobactin_biosyn_IucA/IucC_N"/>
</dbReference>
<dbReference type="PANTHER" id="PTHR34384:SF6">
    <property type="entry name" value="STAPHYLOFERRIN B SYNTHASE"/>
    <property type="match status" value="1"/>
</dbReference>
<dbReference type="Gene3D" id="1.10.510.40">
    <property type="match status" value="1"/>
</dbReference>
<dbReference type="Proteomes" id="UP000000466">
    <property type="component" value="Chromosome"/>
</dbReference>
<dbReference type="InterPro" id="IPR019432">
    <property type="entry name" value="Acyltransferase_MbtK/IucB-like"/>
</dbReference>
<dbReference type="Gene3D" id="6.10.250.3370">
    <property type="match status" value="1"/>
</dbReference>
<accession>K4KHA1</accession>
<evidence type="ECO:0000313" key="3">
    <source>
        <dbReference type="EMBL" id="AFU98484.2"/>
    </source>
</evidence>
<dbReference type="InterPro" id="IPR037455">
    <property type="entry name" value="LucA/IucC-like"/>
</dbReference>
<feature type="domain" description="Acyltransferase MbtK/IucB-like conserved" evidence="2">
    <location>
        <begin position="18"/>
        <end position="65"/>
    </location>
</feature>
<dbReference type="Gene3D" id="3.30.310.280">
    <property type="match status" value="1"/>
</dbReference>
<evidence type="ECO:0000313" key="4">
    <source>
        <dbReference type="Proteomes" id="UP000000466"/>
    </source>
</evidence>
<protein>
    <submittedName>
        <fullName evidence="3">Siderophore biosynthesis protein</fullName>
    </submittedName>
</protein>
<organism evidence="3 4">
    <name type="scientific">Simiduia agarivorans (strain DSM 21679 / JCM 13881 / BCRC 17597 / SA1)</name>
    <dbReference type="NCBI Taxonomy" id="1117647"/>
    <lineage>
        <taxon>Bacteria</taxon>
        <taxon>Pseudomonadati</taxon>
        <taxon>Pseudomonadota</taxon>
        <taxon>Gammaproteobacteria</taxon>
        <taxon>Cellvibrionales</taxon>
        <taxon>Cellvibrionaceae</taxon>
        <taxon>Simiduia</taxon>
    </lineage>
</organism>
<name>K4KHA1_SIMAS</name>
<dbReference type="GO" id="GO:0019290">
    <property type="term" value="P:siderophore biosynthetic process"/>
    <property type="evidence" value="ECO:0007669"/>
    <property type="project" value="InterPro"/>
</dbReference>
<evidence type="ECO:0000256" key="1">
    <source>
        <dbReference type="ARBA" id="ARBA00004924"/>
    </source>
</evidence>
<dbReference type="HOGENOM" id="CLU_018524_1_1_6"/>
<proteinExistence type="predicted"/>
<dbReference type="InterPro" id="IPR016181">
    <property type="entry name" value="Acyl_CoA_acyltransferase"/>
</dbReference>
<reference evidence="3 4" key="1">
    <citation type="journal article" date="2013" name="Genome Announc.">
        <title>Complete genome sequence of Simiduia agarivorans SA1(T), a marine bacterium able to degrade a variety of polysaccharides.</title>
        <authorList>
            <person name="Lin S.Y."/>
            <person name="Shieh W.Y."/>
            <person name="Chen J.S."/>
            <person name="Tang S.L."/>
        </authorList>
    </citation>
    <scope>NUCLEOTIDE SEQUENCE [LARGE SCALE GENOMIC DNA]</scope>
    <source>
        <strain evidence="4">DSM 21679 / JCM 13881 / BCRC 17597 / SA1</strain>
    </source>
</reference>
<dbReference type="GO" id="GO:0016881">
    <property type="term" value="F:acid-amino acid ligase activity"/>
    <property type="evidence" value="ECO:0007669"/>
    <property type="project" value="UniProtKB-ARBA"/>
</dbReference>
<dbReference type="InterPro" id="IPR022770">
    <property type="entry name" value="IucA/IucC-like_C"/>
</dbReference>
<dbReference type="Pfam" id="PF06276">
    <property type="entry name" value="FhuF"/>
    <property type="match status" value="1"/>
</dbReference>
<dbReference type="SUPFAM" id="SSF55729">
    <property type="entry name" value="Acyl-CoA N-acyltransferases (Nat)"/>
    <property type="match status" value="1"/>
</dbReference>
<comment type="pathway">
    <text evidence="1">Siderophore biosynthesis.</text>
</comment>
<dbReference type="EMBL" id="CP003746">
    <property type="protein sequence ID" value="AFU98484.2"/>
    <property type="molecule type" value="Genomic_DNA"/>
</dbReference>
<dbReference type="Gene3D" id="3.40.630.30">
    <property type="match status" value="1"/>
</dbReference>
<dbReference type="AlphaFoldDB" id="K4KHA1"/>
<sequence length="819" mass="92842">MTDTFTFSASGIGEIRFELLDPARDAEQVHAWVSQPYARYWGMQDQTPSDVQASYQRLQDKTGFDVFLGLIDGEPGFLMERYDPATDPIAESYDVLTGDVGMHLLIAPADAPIKGFSTAVMQSIMAFLFDDPAVQRVVVEPDYRNHKVHALNRRVGFFHTHTIMIGEKKALFGSCTRAQFAAALATEARRQAAHNLPHKALDYAAGPGAMLDNPAQAAEAITPAIWSRVNRHLVRKAIAELAHERILEPIALRAEAQTYQLLVDTVGVEYTFKARRLALDHWLVDADSIERRVDGEPVALDAIAFIIDVRSRLGIAKERFPIYLEEITSTLCSAAYKQFKPHLSAPALATADFQTIETEMTEGHPCFIANNGRIGFDAGDYRAFAPEAGAPVTLLWLAAHKSRAHFAAVPDLDADQLFAQELDFTLRERFRTQLIEQGLQPEDFWLMPVHPWQWFNKLASVYAPEIAARKLVMLGYGDDCYTAQQSIRTFFNCSQPHKRYVKTALSILNMGFMRGLSAYYMRATPAINQWLRDLLDQDDYLQCIGFDMLREVASVGYEIPYYDRALVGDNPYRRMLAALWRENPYERLESGQRLMTMAALLHVDENNEALLPALIQASGLSVQAWISRYLQAYLTPLLHCFYRYKLVFMPHGENLILILENHVPVGVFMKDIGEEICLQNTDADLPEDVARIAIELPPHMELLGIFTDVFDCYFRFLTAVLEEHTDFTEHQFWAAVADCVYAYQDQFPDNADRYREFDLFAPDFSHSCLNRLQLKNNLQMVNLENPAESLTFSGRLENPIARFRRSATVMKPALECEAV</sequence>
<gene>
    <name evidence="3" type="ordered locus">M5M_06445</name>
</gene>
<evidence type="ECO:0000259" key="2">
    <source>
        <dbReference type="SMART" id="SM01006"/>
    </source>
</evidence>
<keyword evidence="4" id="KW-1185">Reference proteome</keyword>
<dbReference type="RefSeq" id="WP_016389269.1">
    <property type="nucleotide sequence ID" value="NC_018868.3"/>
</dbReference>
<dbReference type="STRING" id="1117647.M5M_06445"/>
<dbReference type="eggNOG" id="COG1670">
    <property type="taxonomic scope" value="Bacteria"/>
</dbReference>
<dbReference type="SMART" id="SM01006">
    <property type="entry name" value="AlcB"/>
    <property type="match status" value="1"/>
</dbReference>
<dbReference type="OrthoDB" id="495728at2"/>
<dbReference type="Pfam" id="PF13523">
    <property type="entry name" value="Acetyltransf_8"/>
    <property type="match status" value="1"/>
</dbReference>
<dbReference type="PANTHER" id="PTHR34384">
    <property type="entry name" value="L-2,3-DIAMINOPROPANOATE--CITRATE LIGASE"/>
    <property type="match status" value="1"/>
</dbReference>
<dbReference type="Pfam" id="PF04183">
    <property type="entry name" value="IucA_IucC"/>
    <property type="match status" value="1"/>
</dbReference>
<dbReference type="eggNOG" id="COG4264">
    <property type="taxonomic scope" value="Bacteria"/>
</dbReference>